<accession>A0A8H5HY66</accession>
<keyword evidence="2" id="KW-0472">Membrane</keyword>
<feature type="region of interest" description="Disordered" evidence="1">
    <location>
        <begin position="1"/>
        <end position="40"/>
    </location>
</feature>
<evidence type="ECO:0000313" key="3">
    <source>
        <dbReference type="EMBL" id="KAF5391726.1"/>
    </source>
</evidence>
<keyword evidence="2" id="KW-0812">Transmembrane</keyword>
<feature type="compositionally biased region" description="Low complexity" evidence="1">
    <location>
        <begin position="15"/>
        <end position="34"/>
    </location>
</feature>
<reference evidence="3 4" key="1">
    <citation type="journal article" date="2020" name="ISME J.">
        <title>Uncovering the hidden diversity of litter-decomposition mechanisms in mushroom-forming fungi.</title>
        <authorList>
            <person name="Floudas D."/>
            <person name="Bentzer J."/>
            <person name="Ahren D."/>
            <person name="Johansson T."/>
            <person name="Persson P."/>
            <person name="Tunlid A."/>
        </authorList>
    </citation>
    <scope>NUCLEOTIDE SEQUENCE [LARGE SCALE GENOMIC DNA]</scope>
    <source>
        <strain evidence="3 4">CBS 406.79</strain>
    </source>
</reference>
<comment type="caution">
    <text evidence="3">The sequence shown here is derived from an EMBL/GenBank/DDBJ whole genome shotgun (WGS) entry which is preliminary data.</text>
</comment>
<keyword evidence="2" id="KW-1133">Transmembrane helix</keyword>
<organism evidence="3 4">
    <name type="scientific">Collybiopsis confluens</name>
    <dbReference type="NCBI Taxonomy" id="2823264"/>
    <lineage>
        <taxon>Eukaryota</taxon>
        <taxon>Fungi</taxon>
        <taxon>Dikarya</taxon>
        <taxon>Basidiomycota</taxon>
        <taxon>Agaricomycotina</taxon>
        <taxon>Agaricomycetes</taxon>
        <taxon>Agaricomycetidae</taxon>
        <taxon>Agaricales</taxon>
        <taxon>Marasmiineae</taxon>
        <taxon>Omphalotaceae</taxon>
        <taxon>Collybiopsis</taxon>
    </lineage>
</organism>
<gene>
    <name evidence="3" type="ORF">D9757_001808</name>
</gene>
<keyword evidence="4" id="KW-1185">Reference proteome</keyword>
<sequence>MTDHSLAPDIDDAKSSASSSYFSSRSSYTTSVSSLPTDATDTLTTESSLMLQWREDTETPPGLRSDLFILHHRRSSRELGQMERGRHRVYHHRCRSHCCKRATSRETYREQELTRDFFLIMTLCFVLACGLICMGRPLAFLSDMFVAR</sequence>
<dbReference type="Proteomes" id="UP000518752">
    <property type="component" value="Unassembled WGS sequence"/>
</dbReference>
<evidence type="ECO:0000313" key="4">
    <source>
        <dbReference type="Proteomes" id="UP000518752"/>
    </source>
</evidence>
<evidence type="ECO:0000256" key="1">
    <source>
        <dbReference type="SAM" id="MobiDB-lite"/>
    </source>
</evidence>
<dbReference type="EMBL" id="JAACJN010000008">
    <property type="protein sequence ID" value="KAF5391726.1"/>
    <property type="molecule type" value="Genomic_DNA"/>
</dbReference>
<dbReference type="OrthoDB" id="3022434at2759"/>
<proteinExistence type="predicted"/>
<dbReference type="AlphaFoldDB" id="A0A8H5HY66"/>
<protein>
    <submittedName>
        <fullName evidence="3">Uncharacterized protein</fullName>
    </submittedName>
</protein>
<name>A0A8H5HY66_9AGAR</name>
<feature type="transmembrane region" description="Helical" evidence="2">
    <location>
        <begin position="117"/>
        <end position="139"/>
    </location>
</feature>
<evidence type="ECO:0000256" key="2">
    <source>
        <dbReference type="SAM" id="Phobius"/>
    </source>
</evidence>